<keyword evidence="3" id="KW-0804">Transcription</keyword>
<accession>A0AA51MLX6</accession>
<keyword evidence="7" id="KW-1185">Reference proteome</keyword>
<evidence type="ECO:0000313" key="5">
    <source>
        <dbReference type="EMBL" id="MDQ5767644.1"/>
    </source>
</evidence>
<dbReference type="GO" id="GO:0003700">
    <property type="term" value="F:DNA-binding transcription factor activity"/>
    <property type="evidence" value="ECO:0007669"/>
    <property type="project" value="TreeGrafter"/>
</dbReference>
<name>A0AA51MLX6_9GAMM</name>
<organism evidence="6">
    <name type="scientific">Thiothrix subterranea</name>
    <dbReference type="NCBI Taxonomy" id="2735563"/>
    <lineage>
        <taxon>Bacteria</taxon>
        <taxon>Pseudomonadati</taxon>
        <taxon>Pseudomonadota</taxon>
        <taxon>Gammaproteobacteria</taxon>
        <taxon>Thiotrichales</taxon>
        <taxon>Thiotrichaceae</taxon>
        <taxon>Thiothrix</taxon>
    </lineage>
</organism>
<reference evidence="6 7" key="1">
    <citation type="submission" date="2023-08" db="EMBL/GenBank/DDBJ databases">
        <title>New molecular markers tilS and rpoB for phylogenetic and monitoring studies of the genus Thiothrix biodiversity.</title>
        <authorList>
            <person name="Ravin N.V."/>
            <person name="Smolyakov D."/>
            <person name="Markov N.D."/>
            <person name="Beletsky A.V."/>
            <person name="Mardanov A.V."/>
            <person name="Rudenko T.S."/>
            <person name="Grabovich M.Y."/>
        </authorList>
    </citation>
    <scope>NUCLEOTIDE SEQUENCE</scope>
    <source>
        <strain evidence="6">DNT52</strain>
        <strain evidence="5 7">H33</strain>
    </source>
</reference>
<keyword evidence="1" id="KW-0805">Transcription regulation</keyword>
<evidence type="ECO:0000313" key="7">
    <source>
        <dbReference type="Proteomes" id="UP001223336"/>
    </source>
</evidence>
<dbReference type="InterPro" id="IPR046335">
    <property type="entry name" value="LacI/GalR-like_sensor"/>
</dbReference>
<dbReference type="InterPro" id="IPR010982">
    <property type="entry name" value="Lambda_DNA-bd_dom_sf"/>
</dbReference>
<dbReference type="Pfam" id="PF13377">
    <property type="entry name" value="Peripla_BP_3"/>
    <property type="match status" value="1"/>
</dbReference>
<evidence type="ECO:0000256" key="2">
    <source>
        <dbReference type="ARBA" id="ARBA00023125"/>
    </source>
</evidence>
<dbReference type="CDD" id="cd20010">
    <property type="entry name" value="PBP1_AglR-like"/>
    <property type="match status" value="1"/>
</dbReference>
<dbReference type="Gene3D" id="3.40.50.2300">
    <property type="match status" value="2"/>
</dbReference>
<dbReference type="Proteomes" id="UP001223336">
    <property type="component" value="Unassembled WGS sequence"/>
</dbReference>
<dbReference type="PROSITE" id="PS50932">
    <property type="entry name" value="HTH_LACI_2"/>
    <property type="match status" value="1"/>
</dbReference>
<dbReference type="Proteomes" id="UP001229862">
    <property type="component" value="Chromosome"/>
</dbReference>
<dbReference type="PANTHER" id="PTHR30146:SF109">
    <property type="entry name" value="HTH-TYPE TRANSCRIPTIONAL REGULATOR GALS"/>
    <property type="match status" value="1"/>
</dbReference>
<dbReference type="InterPro" id="IPR000843">
    <property type="entry name" value="HTH_LacI"/>
</dbReference>
<dbReference type="EMBL" id="JAVFKN010000003">
    <property type="protein sequence ID" value="MDQ5767644.1"/>
    <property type="molecule type" value="Genomic_DNA"/>
</dbReference>
<keyword evidence="2" id="KW-0238">DNA-binding</keyword>
<feature type="domain" description="HTH lacI-type" evidence="4">
    <location>
        <begin position="7"/>
        <end position="61"/>
    </location>
</feature>
<evidence type="ECO:0000256" key="1">
    <source>
        <dbReference type="ARBA" id="ARBA00023015"/>
    </source>
</evidence>
<dbReference type="InterPro" id="IPR028082">
    <property type="entry name" value="Peripla_BP_I"/>
</dbReference>
<dbReference type="AlphaFoldDB" id="A0AA51MLX6"/>
<protein>
    <submittedName>
        <fullName evidence="6">Substrate-binding domain-containing protein</fullName>
    </submittedName>
</protein>
<dbReference type="SUPFAM" id="SSF47413">
    <property type="entry name" value="lambda repressor-like DNA-binding domains"/>
    <property type="match status" value="1"/>
</dbReference>
<dbReference type="Gene3D" id="1.10.260.40">
    <property type="entry name" value="lambda repressor-like DNA-binding domains"/>
    <property type="match status" value="1"/>
</dbReference>
<sequence>MDDTLRMNLKELSQSLGLSQTTVSRALNGYPEVSERTRERVMQAAIELNYRPNPNAKSLATGRTEHIGIILPIEQNLFMEPVFGEFMAGIAQFLAEADMDMTIMPTPRSNELQAYQQLAISGRVDGILISSPTLQDARVACLAESDFPFVLHGRTDCAFPYSYLDIDNQGAFANATRLLLDLGHQRISLVNGDESMTFARDRHAGYRQALQEHGVTYDPQLVCSQGSMTEEHGFNSVSRLLLQRPRPSAFIVGSMILALGAMRAIRHHGLEPGHDIALIAHDDHLPYLQADKFDPPLTTTSSSIRAAGYEITQLLHAEINHKDMGHSQTVLPVELIVRGSTRTYKRPA</sequence>
<dbReference type="SUPFAM" id="SSF53822">
    <property type="entry name" value="Periplasmic binding protein-like I"/>
    <property type="match status" value="1"/>
</dbReference>
<dbReference type="Pfam" id="PF00356">
    <property type="entry name" value="LacI"/>
    <property type="match status" value="1"/>
</dbReference>
<dbReference type="SMART" id="SM00354">
    <property type="entry name" value="HTH_LACI"/>
    <property type="match status" value="1"/>
</dbReference>
<evidence type="ECO:0000313" key="6">
    <source>
        <dbReference type="EMBL" id="WML85451.1"/>
    </source>
</evidence>
<dbReference type="RefSeq" id="WP_308133804.1">
    <property type="nucleotide sequence ID" value="NZ_CP133197.1"/>
</dbReference>
<dbReference type="GO" id="GO:0000976">
    <property type="term" value="F:transcription cis-regulatory region binding"/>
    <property type="evidence" value="ECO:0007669"/>
    <property type="project" value="TreeGrafter"/>
</dbReference>
<evidence type="ECO:0000259" key="4">
    <source>
        <dbReference type="PROSITE" id="PS50932"/>
    </source>
</evidence>
<dbReference type="EMBL" id="CP133217">
    <property type="protein sequence ID" value="WML85451.1"/>
    <property type="molecule type" value="Genomic_DNA"/>
</dbReference>
<dbReference type="CDD" id="cd01392">
    <property type="entry name" value="HTH_LacI"/>
    <property type="match status" value="1"/>
</dbReference>
<proteinExistence type="predicted"/>
<evidence type="ECO:0000256" key="3">
    <source>
        <dbReference type="ARBA" id="ARBA00023163"/>
    </source>
</evidence>
<dbReference type="PANTHER" id="PTHR30146">
    <property type="entry name" value="LACI-RELATED TRANSCRIPTIONAL REPRESSOR"/>
    <property type="match status" value="1"/>
</dbReference>
<gene>
    <name evidence="5" type="ORF">RCC75_03850</name>
    <name evidence="6" type="ORF">RCG00_14225</name>
</gene>